<organism evidence="3 4">
    <name type="scientific">Spirosoma agri</name>
    <dbReference type="NCBI Taxonomy" id="1987381"/>
    <lineage>
        <taxon>Bacteria</taxon>
        <taxon>Pseudomonadati</taxon>
        <taxon>Bacteroidota</taxon>
        <taxon>Cytophagia</taxon>
        <taxon>Cytophagales</taxon>
        <taxon>Cytophagaceae</taxon>
        <taxon>Spirosoma</taxon>
    </lineage>
</organism>
<dbReference type="EMBL" id="JAAGNZ010000002">
    <property type="protein sequence ID" value="NEU69242.1"/>
    <property type="molecule type" value="Genomic_DNA"/>
</dbReference>
<sequence length="200" mass="22862">MKTFFTFLLLAIGFSAVAQRSSFSKEVTTNGQQLRIRVDAEQEGHSLHYNRSFDVSELDARAVKALESHILDSLDQEFDGRYAGLFKERKREVKQRKIQRDDDVVSVASVHVDVDENDSRDQSMTARSSRELTPNEAAPSSVIHREDKENGRLWMQYTFKKDGDELVFERTANVLGKSESEKKAIIKETERSMGIKAMNQ</sequence>
<keyword evidence="4" id="KW-1185">Reference proteome</keyword>
<accession>A0A6M0IMX6</accession>
<evidence type="ECO:0000256" key="1">
    <source>
        <dbReference type="SAM" id="MobiDB-lite"/>
    </source>
</evidence>
<dbReference type="Proteomes" id="UP000477386">
    <property type="component" value="Unassembled WGS sequence"/>
</dbReference>
<feature type="region of interest" description="Disordered" evidence="1">
    <location>
        <begin position="114"/>
        <end position="147"/>
    </location>
</feature>
<dbReference type="RefSeq" id="WP_164041714.1">
    <property type="nucleotide sequence ID" value="NZ_JAAGNZ010000002.1"/>
</dbReference>
<gene>
    <name evidence="3" type="ORF">GK091_20310</name>
</gene>
<evidence type="ECO:0000313" key="4">
    <source>
        <dbReference type="Proteomes" id="UP000477386"/>
    </source>
</evidence>
<feature type="chain" id="PRO_5026856751" description="DUF4136 domain-containing protein" evidence="2">
    <location>
        <begin position="19"/>
        <end position="200"/>
    </location>
</feature>
<keyword evidence="2" id="KW-0732">Signal</keyword>
<reference evidence="3 4" key="1">
    <citation type="submission" date="2020-02" db="EMBL/GenBank/DDBJ databases">
        <title>Draft genome sequence of two Spirosoma agri KCTC 52727 and Spirosoma terrae KCTC 52035.</title>
        <authorList>
            <person name="Rojas J."/>
            <person name="Ambika Manirajan B."/>
            <person name="Ratering S."/>
            <person name="Suarez C."/>
            <person name="Schnell S."/>
        </authorList>
    </citation>
    <scope>NUCLEOTIDE SEQUENCE [LARGE SCALE GENOMIC DNA]</scope>
    <source>
        <strain evidence="3 4">KCTC 52727</strain>
    </source>
</reference>
<comment type="caution">
    <text evidence="3">The sequence shown here is derived from an EMBL/GenBank/DDBJ whole genome shotgun (WGS) entry which is preliminary data.</text>
</comment>
<evidence type="ECO:0008006" key="5">
    <source>
        <dbReference type="Google" id="ProtNLM"/>
    </source>
</evidence>
<dbReference type="AlphaFoldDB" id="A0A6M0IMX6"/>
<feature type="signal peptide" evidence="2">
    <location>
        <begin position="1"/>
        <end position="18"/>
    </location>
</feature>
<proteinExistence type="predicted"/>
<protein>
    <recommendedName>
        <fullName evidence="5">DUF4136 domain-containing protein</fullName>
    </recommendedName>
</protein>
<name>A0A6M0IMX6_9BACT</name>
<evidence type="ECO:0000313" key="3">
    <source>
        <dbReference type="EMBL" id="NEU69242.1"/>
    </source>
</evidence>
<evidence type="ECO:0000256" key="2">
    <source>
        <dbReference type="SAM" id="SignalP"/>
    </source>
</evidence>